<protein>
    <submittedName>
        <fullName evidence="1">Uncharacterized protein</fullName>
    </submittedName>
</protein>
<dbReference type="Proteomes" id="UP000262325">
    <property type="component" value="Unassembled WGS sequence"/>
</dbReference>
<name>A0A3D5QD50_FLESI</name>
<evidence type="ECO:0000313" key="1">
    <source>
        <dbReference type="EMBL" id="HCW93663.1"/>
    </source>
</evidence>
<reference evidence="1 2" key="1">
    <citation type="journal article" date="2018" name="Nat. Biotechnol.">
        <title>A standardized bacterial taxonomy based on genome phylogeny substantially revises the tree of life.</title>
        <authorList>
            <person name="Parks D.H."/>
            <person name="Chuvochina M."/>
            <person name="Waite D.W."/>
            <person name="Rinke C."/>
            <person name="Skarshewski A."/>
            <person name="Chaumeil P.A."/>
            <person name="Hugenholtz P."/>
        </authorList>
    </citation>
    <scope>NUCLEOTIDE SEQUENCE [LARGE SCALE GENOMIC DNA]</scope>
    <source>
        <strain evidence="1">UBA8672</strain>
    </source>
</reference>
<sequence>MGGRKSEVKGKVEGVDPVEVAEDVDKSWYSNTHNTLNYLSITHHPSRITAFSATVEMHQQMAYNFSKYHLG</sequence>
<dbReference type="EMBL" id="DPPF01000168">
    <property type="protein sequence ID" value="HCW93663.1"/>
    <property type="molecule type" value="Genomic_DNA"/>
</dbReference>
<proteinExistence type="predicted"/>
<evidence type="ECO:0000313" key="2">
    <source>
        <dbReference type="Proteomes" id="UP000262325"/>
    </source>
</evidence>
<organism evidence="1 2">
    <name type="scientific">Flexistipes sinusarabici</name>
    <dbReference type="NCBI Taxonomy" id="2352"/>
    <lineage>
        <taxon>Bacteria</taxon>
        <taxon>Pseudomonadati</taxon>
        <taxon>Deferribacterota</taxon>
        <taxon>Deferribacteres</taxon>
        <taxon>Deferribacterales</taxon>
        <taxon>Flexistipitaceae</taxon>
        <taxon>Flexistipes</taxon>
    </lineage>
</organism>
<comment type="caution">
    <text evidence="1">The sequence shown here is derived from an EMBL/GenBank/DDBJ whole genome shotgun (WGS) entry which is preliminary data.</text>
</comment>
<gene>
    <name evidence="1" type="ORF">DHM44_08265</name>
</gene>
<dbReference type="AlphaFoldDB" id="A0A3D5QD50"/>
<accession>A0A3D5QD50</accession>